<keyword evidence="8 10" id="KW-1133">Transmembrane helix</keyword>
<dbReference type="EMBL" id="HE601533">
    <property type="protein sequence ID" value="CAP39834.1"/>
    <property type="molecule type" value="Genomic_DNA"/>
</dbReference>
<feature type="transmembrane region" description="Helical" evidence="10">
    <location>
        <begin position="1405"/>
        <end position="1423"/>
    </location>
</feature>
<dbReference type="eggNOG" id="KOG3724">
    <property type="taxonomic scope" value="Eukaryota"/>
</dbReference>
<feature type="transmembrane region" description="Helical" evidence="10">
    <location>
        <begin position="1490"/>
        <end position="1517"/>
    </location>
</feature>
<keyword evidence="14" id="KW-1185">Reference proteome</keyword>
<reference evidence="13 14" key="1">
    <citation type="journal article" date="2003" name="PLoS Biol.">
        <title>The genome sequence of Caenorhabditis briggsae: a platform for comparative genomics.</title>
        <authorList>
            <person name="Stein L.D."/>
            <person name="Bao Z."/>
            <person name="Blasiar D."/>
            <person name="Blumenthal T."/>
            <person name="Brent M.R."/>
            <person name="Chen N."/>
            <person name="Chinwalla A."/>
            <person name="Clarke L."/>
            <person name="Clee C."/>
            <person name="Coghlan A."/>
            <person name="Coulson A."/>
            <person name="D'Eustachio P."/>
            <person name="Fitch D.H."/>
            <person name="Fulton L.A."/>
            <person name="Fulton R.E."/>
            <person name="Griffiths-Jones S."/>
            <person name="Harris T.W."/>
            <person name="Hillier L.W."/>
            <person name="Kamath R."/>
            <person name="Kuwabara P.E."/>
            <person name="Mardis E.R."/>
            <person name="Marra M.A."/>
            <person name="Miner T.L."/>
            <person name="Minx P."/>
            <person name="Mullikin J.C."/>
            <person name="Plumb R.W."/>
            <person name="Rogers J."/>
            <person name="Schein J.E."/>
            <person name="Sohrmann M."/>
            <person name="Spieth J."/>
            <person name="Stajich J.E."/>
            <person name="Wei C."/>
            <person name="Willey D."/>
            <person name="Wilson R.K."/>
            <person name="Durbin R."/>
            <person name="Waterston R.H."/>
        </authorList>
    </citation>
    <scope>NUCLEOTIDE SEQUENCE [LARGE SCALE GENOMIC DNA]</scope>
    <source>
        <strain evidence="13 14">AF16</strain>
    </source>
</reference>
<feature type="transmembrane region" description="Helical" evidence="10">
    <location>
        <begin position="449"/>
        <end position="471"/>
    </location>
</feature>
<sequence length="1550" mass="179136">MSTGSPGETKRERFVMFEAFTLGSIFVIAAVGIGVGAYLHVTVHSHNSCSMTFMYRKLQFLDIPVPDNEVSHYSLSVYNEGYRWWNRSTIDINQIPVLFIPGSQGSAKQVRSIASVMQNKTEMRQSVFSFRFFAVDFDEEKTFMNGHTVNRQLDYVMKAIRKIQSLMRVKRRIVLIGHSYGGMVALLTTVHPDFHDDIELVIVKGAPITKTPILNDWTTLRLNKLLTTKWDLLQASDLKHVGVVAYTGGLRDFQIPDEWSIMRNVTHRPIWAVGGVSDLGADHLAILWCNEFVRHVSRVLYFYGEHFNKWTGRRVVQTFYKDEMDSNIKQAKLVRHIDEIPTKEIQIGKQYEKLHIPEEQFVLLLKPERFQVFSVRVNATCVNSMITVRHHESMMHFENATDGVVQTWIYRAADKEKVRFLLNVNAPCHVDVQMTNSLIIYLWRFYEVMFSHLNEVGATFITTSCFFAILLREPPLRSAGVIGLINVAALGAVLHGTLDTSDTMALPMAIGYFMALGYRFLCFLVDVLILSRLQFLKVAHKAFRDDMLINGLFFIGSALTITASNEGAIFLIVCMAFRHHPRAVLLVAPALVPHILKLVGVPLFTIDSITVHGLQYHPAFYTFLMYLWGLFSTLHVGEVTMRVMIYGITPAFLYLVSSPLELYSGFALLILSCARFVSYSTRRPPVEVTSPVTASEASRSYTEQLQQDQRQKQTYNFRNRKNFMCLIYSFRFEIVSTFIDFFALVPPYRVLMDEKEKARAFKEFFTSKTRWVGFIAIVLYLAVVVSTYHFSPKSFIKHRDSLNCQPLNFTDHISMKPLLRGYGKLKTFELMEFVLPEDAHENEVPVSTIEKSIEQKPTEHEMEPTLDGKKSNNKEANITSENKNTNITSHDENVKTTSVAITESKHPKKTRTIPVLFWPGDKDHVDRHLFLAKLMQKRTKKSSFRFRFYSMDLHMSLIWYSLYTIENHNMLISYSLEEIQKLHPDERPLHMSHGLGSVHAIQTVMIERERFRNKSNNFENVPVDDVTPGMMIFESSPWLLPGHYENTPMSRMRTLMFAFRNDTYKTGAVSFEAGFDDTTADPSWLHRKNAQRIPVWTIDDVPDNGLTGNRMAKCAPYLDTVADFLMFYGERRDRETGKSVAETFHDVWESRKRGPLPNGWEKDRQKGAVTVQVGEKHSITVNGVQWIDVDVQRNKSIILYITGPCLTAATIIRGHKFIKRKDELMNGTGFEFGIYQLKPYEDVKLLLESSITCSITIETNPWWLEYTQKFYYALVFDPYHFWVGAQITSTLLAFFECEKRSFRLEHQLYIYVFFIAALFYHTLYTYGFQLPGLICGAGFALSIHFVCSTFDDLVLIRWTTTSLDAYYHRRSHFSAFLCLALLASVLSTGLSTMMVLVLYSLENRAFLAIPTLVTHIPILYRIWYIPFVMEYEPRLCGTLLFSILCYVEYMFGNSFWGRVERDRSLLGTLAKRLRQSLPERFSRRDIRMCLYPVLLFILVKELTLEWIYGLEIFLVALNRKCQRHTPTQLRQNPIDLQELEEEYLEQEDED</sequence>
<dbReference type="GO" id="GO:0005783">
    <property type="term" value="C:endoplasmic reticulum"/>
    <property type="evidence" value="ECO:0000318"/>
    <property type="project" value="GO_Central"/>
</dbReference>
<evidence type="ECO:0000256" key="3">
    <source>
        <dbReference type="ARBA" id="ARBA00022448"/>
    </source>
</evidence>
<dbReference type="InterPro" id="IPR012908">
    <property type="entry name" value="PGAP1-ab_dom-like"/>
</dbReference>
<evidence type="ECO:0000259" key="12">
    <source>
        <dbReference type="Pfam" id="PF07819"/>
    </source>
</evidence>
<dbReference type="InParanoid" id="A8Y4L4"/>
<dbReference type="GO" id="GO:0050185">
    <property type="term" value="F:phosphatidylinositol deacylase activity"/>
    <property type="evidence" value="ECO:0000318"/>
    <property type="project" value="GO_Central"/>
</dbReference>
<keyword evidence="3 10" id="KW-0813">Transport</keyword>
<organism evidence="13 14">
    <name type="scientific">Caenorhabditis briggsae</name>
    <dbReference type="NCBI Taxonomy" id="6238"/>
    <lineage>
        <taxon>Eukaryota</taxon>
        <taxon>Metazoa</taxon>
        <taxon>Ecdysozoa</taxon>
        <taxon>Nematoda</taxon>
        <taxon>Chromadorea</taxon>
        <taxon>Rhabditida</taxon>
        <taxon>Rhabditina</taxon>
        <taxon>Rhabditomorpha</taxon>
        <taxon>Rhabditoidea</taxon>
        <taxon>Rhabditidae</taxon>
        <taxon>Peloderinae</taxon>
        <taxon>Caenorhabditis</taxon>
    </lineage>
</organism>
<dbReference type="Gene3D" id="3.40.50.1820">
    <property type="entry name" value="alpha/beta hydrolase"/>
    <property type="match status" value="1"/>
</dbReference>
<comment type="function">
    <text evidence="10">Involved in inositol deacylation of GPI-anchored proteins which plays important roles in the quality control and ER-associated degradation of GPI-anchored proteins.</text>
</comment>
<dbReference type="GO" id="GO:0015031">
    <property type="term" value="P:protein transport"/>
    <property type="evidence" value="ECO:0007669"/>
    <property type="project" value="UniProtKB-KW"/>
</dbReference>
<feature type="transmembrane region" description="Helical" evidence="10">
    <location>
        <begin position="618"/>
        <end position="637"/>
    </location>
</feature>
<reference evidence="13 14" key="2">
    <citation type="journal article" date="2011" name="PLoS Genet.">
        <title>Caenorhabditis briggsae recombinant inbred line genotypes reveal inter-strain incompatibility and the evolution of recombination.</title>
        <authorList>
            <person name="Ross J.A."/>
            <person name="Koboldt D.C."/>
            <person name="Staisch J.E."/>
            <person name="Chamberlin H.M."/>
            <person name="Gupta B.P."/>
            <person name="Miller R.D."/>
            <person name="Baird S.E."/>
            <person name="Haag E.S."/>
        </authorList>
    </citation>
    <scope>NUCLEOTIDE SEQUENCE [LARGE SCALE GENOMIC DNA]</scope>
    <source>
        <strain evidence="13 14">AF16</strain>
    </source>
</reference>
<feature type="domain" description="GPI inositol-deacylase PGAP1-like alpha/beta" evidence="12">
    <location>
        <begin position="92"/>
        <end position="302"/>
    </location>
</feature>
<feature type="transmembrane region" description="Helical" evidence="10">
    <location>
        <begin position="1308"/>
        <end position="1324"/>
    </location>
</feature>
<dbReference type="FunFam" id="3.40.50.1820:FF:000730">
    <property type="entry name" value="GPI inositol-deacylase"/>
    <property type="match status" value="1"/>
</dbReference>
<evidence type="ECO:0000256" key="10">
    <source>
        <dbReference type="RuleBase" id="RU365011"/>
    </source>
</evidence>
<feature type="transmembrane region" description="Helical" evidence="10">
    <location>
        <begin position="584"/>
        <end position="606"/>
    </location>
</feature>
<dbReference type="RefSeq" id="XP_002636475.1">
    <property type="nucleotide sequence ID" value="XM_002636429.1"/>
</dbReference>
<evidence type="ECO:0000256" key="6">
    <source>
        <dbReference type="ARBA" id="ARBA00022824"/>
    </source>
</evidence>
<dbReference type="CTD" id="8578470"/>
<feature type="transmembrane region" description="Helical" evidence="10">
    <location>
        <begin position="643"/>
        <end position="674"/>
    </location>
</feature>
<comment type="similarity">
    <text evidence="2 10">Belongs to the GPI inositol-deacylase family.</text>
</comment>
<dbReference type="PANTHER" id="PTHR15495">
    <property type="entry name" value="NEGATIVE REGULATOR OF VESICLE FORMATION-RELATED"/>
    <property type="match status" value="1"/>
</dbReference>
<keyword evidence="7 10" id="KW-0653">Protein transport</keyword>
<dbReference type="ESTHER" id="caebr-a8y4l4">
    <property type="family name" value="PGAP1"/>
</dbReference>
<feature type="transmembrane region" description="Helical" evidence="10">
    <location>
        <begin position="551"/>
        <end position="578"/>
    </location>
</feature>
<feature type="transmembrane region" description="Helical" evidence="10">
    <location>
        <begin position="510"/>
        <end position="530"/>
    </location>
</feature>
<dbReference type="EC" id="3.1.-.-" evidence="10"/>
<dbReference type="InterPro" id="IPR039529">
    <property type="entry name" value="PGAP1/BST1"/>
</dbReference>
<name>A8Y4L4_CAEBR</name>
<accession>A8Y4L4</accession>
<evidence type="ECO:0000313" key="13">
    <source>
        <dbReference type="EMBL" id="CAP39834.1"/>
    </source>
</evidence>
<feature type="compositionally biased region" description="Basic and acidic residues" evidence="11">
    <location>
        <begin position="853"/>
        <end position="873"/>
    </location>
</feature>
<comment type="subcellular location">
    <subcellularLocation>
        <location evidence="1">Endoplasmic reticulum membrane</location>
        <topology evidence="1">Multi-pass membrane protein</topology>
    </subcellularLocation>
</comment>
<dbReference type="GO" id="GO:0005789">
    <property type="term" value="C:endoplasmic reticulum membrane"/>
    <property type="evidence" value="ECO:0007669"/>
    <property type="project" value="UniProtKB-SubCell"/>
</dbReference>
<dbReference type="SUPFAM" id="SSF53474">
    <property type="entry name" value="alpha/beta-Hydrolases"/>
    <property type="match status" value="1"/>
</dbReference>
<evidence type="ECO:0000256" key="9">
    <source>
        <dbReference type="ARBA" id="ARBA00023136"/>
    </source>
</evidence>
<dbReference type="STRING" id="6238.A8Y4L4"/>
<protein>
    <recommendedName>
        <fullName evidence="10">GPI inositol-deacylase</fullName>
        <ecNumber evidence="10">3.1.-.-</ecNumber>
    </recommendedName>
</protein>
<keyword evidence="9 10" id="KW-0472">Membrane</keyword>
<dbReference type="GeneID" id="8578470"/>
<evidence type="ECO:0000256" key="11">
    <source>
        <dbReference type="SAM" id="MobiDB-lite"/>
    </source>
</evidence>
<evidence type="ECO:0000256" key="1">
    <source>
        <dbReference type="ARBA" id="ARBA00004477"/>
    </source>
</evidence>
<feature type="transmembrane region" description="Helical" evidence="10">
    <location>
        <begin position="1435"/>
        <end position="1456"/>
    </location>
</feature>
<dbReference type="PANTHER" id="PTHR15495:SF7">
    <property type="entry name" value="GPI INOSITOL-DEACYLASE"/>
    <property type="match status" value="1"/>
</dbReference>
<feature type="region of interest" description="Disordered" evidence="11">
    <location>
        <begin position="853"/>
        <end position="876"/>
    </location>
</feature>
<evidence type="ECO:0000256" key="4">
    <source>
        <dbReference type="ARBA" id="ARBA00022692"/>
    </source>
</evidence>
<dbReference type="KEGG" id="cbr:CBG_23146"/>
<dbReference type="Proteomes" id="UP000008549">
    <property type="component" value="Unassembled WGS sequence"/>
</dbReference>
<feature type="transmembrane region" description="Helical" evidence="10">
    <location>
        <begin position="1376"/>
        <end position="1399"/>
    </location>
</feature>
<dbReference type="HOGENOM" id="CLU_246415_0_0_1"/>
<keyword evidence="6 10" id="KW-0256">Endoplasmic reticulum</keyword>
<keyword evidence="4 10" id="KW-0812">Transmembrane</keyword>
<feature type="transmembrane region" description="Helical" evidence="10">
    <location>
        <begin position="20"/>
        <end position="41"/>
    </location>
</feature>
<feature type="transmembrane region" description="Helical" evidence="10">
    <location>
        <begin position="478"/>
        <end position="498"/>
    </location>
</feature>
<keyword evidence="5 10" id="KW-0378">Hydrolase</keyword>
<evidence type="ECO:0000256" key="5">
    <source>
        <dbReference type="ARBA" id="ARBA00022801"/>
    </source>
</evidence>
<gene>
    <name evidence="13" type="ORF">CBG23146</name>
    <name evidence="13" type="ORF">CBG_23146</name>
</gene>
<dbReference type="Pfam" id="PF07819">
    <property type="entry name" value="PGAP1"/>
    <property type="match status" value="1"/>
</dbReference>
<evidence type="ECO:0000256" key="8">
    <source>
        <dbReference type="ARBA" id="ARBA00022989"/>
    </source>
</evidence>
<evidence type="ECO:0000256" key="2">
    <source>
        <dbReference type="ARBA" id="ARBA00006931"/>
    </source>
</evidence>
<feature type="transmembrane region" description="Helical" evidence="10">
    <location>
        <begin position="771"/>
        <end position="790"/>
    </location>
</feature>
<proteinExistence type="inferred from homology"/>
<evidence type="ECO:0000313" key="14">
    <source>
        <dbReference type="Proteomes" id="UP000008549"/>
    </source>
</evidence>
<dbReference type="InterPro" id="IPR029058">
    <property type="entry name" value="AB_hydrolase_fold"/>
</dbReference>
<dbReference type="GO" id="GO:0006506">
    <property type="term" value="P:GPI anchor biosynthetic process"/>
    <property type="evidence" value="ECO:0000318"/>
    <property type="project" value="GO_Central"/>
</dbReference>
<evidence type="ECO:0000256" key="7">
    <source>
        <dbReference type="ARBA" id="ARBA00022927"/>
    </source>
</evidence>